<dbReference type="Proteomes" id="UP000181942">
    <property type="component" value="Unassembled WGS sequence"/>
</dbReference>
<dbReference type="Pfam" id="PF00550">
    <property type="entry name" value="PP-binding"/>
    <property type="match status" value="1"/>
</dbReference>
<evidence type="ECO:0000313" key="2">
    <source>
        <dbReference type="EMBL" id="SFG73528.1"/>
    </source>
</evidence>
<dbReference type="PROSITE" id="PS50075">
    <property type="entry name" value="CARRIER"/>
    <property type="match status" value="1"/>
</dbReference>
<dbReference type="InterPro" id="IPR009081">
    <property type="entry name" value="PP-bd_ACP"/>
</dbReference>
<accession>A0A1I2U8V8</accession>
<feature type="domain" description="Carrier" evidence="1">
    <location>
        <begin position="7"/>
        <end position="86"/>
    </location>
</feature>
<protein>
    <submittedName>
        <fullName evidence="2">Acyl carrier protein</fullName>
    </submittedName>
</protein>
<dbReference type="SUPFAM" id="SSF47336">
    <property type="entry name" value="ACP-like"/>
    <property type="match status" value="1"/>
</dbReference>
<evidence type="ECO:0000313" key="3">
    <source>
        <dbReference type="Proteomes" id="UP000181942"/>
    </source>
</evidence>
<organism evidence="2 3">
    <name type="scientific">Streptomyces mirabilis</name>
    <dbReference type="NCBI Taxonomy" id="68239"/>
    <lineage>
        <taxon>Bacteria</taxon>
        <taxon>Bacillati</taxon>
        <taxon>Actinomycetota</taxon>
        <taxon>Actinomycetes</taxon>
        <taxon>Kitasatosporales</taxon>
        <taxon>Streptomycetaceae</taxon>
        <taxon>Streptomyces</taxon>
    </lineage>
</organism>
<name>A0A1I2U8V8_9ACTN</name>
<dbReference type="AlphaFoldDB" id="A0A1I2U8V8"/>
<sequence length="94" mass="10633">MSQMKPLDDAEALSVIKESITRIIPDADFTLVAPDDKFRDVLELDSLDFLSLVELLSERTGIRIDEEDYPELTTLSDTTRFLVDRSKNRTSPAS</sequence>
<evidence type="ECO:0000259" key="1">
    <source>
        <dbReference type="PROSITE" id="PS50075"/>
    </source>
</evidence>
<gene>
    <name evidence="2" type="ORF">SAMN02787118_12743</name>
</gene>
<dbReference type="InterPro" id="IPR036736">
    <property type="entry name" value="ACP-like_sf"/>
</dbReference>
<proteinExistence type="predicted"/>
<dbReference type="Gene3D" id="1.10.1200.10">
    <property type="entry name" value="ACP-like"/>
    <property type="match status" value="1"/>
</dbReference>
<dbReference type="EMBL" id="FONR01000027">
    <property type="protein sequence ID" value="SFG73528.1"/>
    <property type="molecule type" value="Genomic_DNA"/>
</dbReference>
<reference evidence="2 3" key="1">
    <citation type="submission" date="2016-10" db="EMBL/GenBank/DDBJ databases">
        <authorList>
            <person name="de Groot N.N."/>
        </authorList>
    </citation>
    <scope>NUCLEOTIDE SEQUENCE [LARGE SCALE GENOMIC DNA]</scope>
    <source>
        <strain evidence="2 3">OK461</strain>
    </source>
</reference>